<feature type="transmembrane region" description="Helical" evidence="1">
    <location>
        <begin position="12"/>
        <end position="30"/>
    </location>
</feature>
<evidence type="ECO:0000256" key="1">
    <source>
        <dbReference type="SAM" id="Phobius"/>
    </source>
</evidence>
<feature type="transmembrane region" description="Helical" evidence="1">
    <location>
        <begin position="37"/>
        <end position="60"/>
    </location>
</feature>
<keyword evidence="1" id="KW-0472">Membrane</keyword>
<comment type="caution">
    <text evidence="2">The sequence shown here is derived from an EMBL/GenBank/DDBJ whole genome shotgun (WGS) entry which is preliminary data.</text>
</comment>
<reference evidence="2" key="1">
    <citation type="submission" date="2021-03" db="EMBL/GenBank/DDBJ databases">
        <title>Antimicrobial resistance genes in bacteria isolated from Japanese honey, and their potential for conferring macrolide and lincosamide resistance in the American foulbrood pathogen Paenibacillus larvae.</title>
        <authorList>
            <person name="Okamoto M."/>
            <person name="Kumagai M."/>
            <person name="Kanamori H."/>
            <person name="Takamatsu D."/>
        </authorList>
    </citation>
    <scope>NUCLEOTIDE SEQUENCE</scope>
    <source>
        <strain evidence="2">J41TS4</strain>
    </source>
</reference>
<accession>A0A919XZ86</accession>
<evidence type="ECO:0000313" key="2">
    <source>
        <dbReference type="EMBL" id="GIO40784.1"/>
    </source>
</evidence>
<name>A0A919XZ86_9BACL</name>
<keyword evidence="1" id="KW-1133">Transmembrane helix</keyword>
<gene>
    <name evidence="2" type="ORF">J41TS4_05420</name>
</gene>
<dbReference type="EMBL" id="BORS01000002">
    <property type="protein sequence ID" value="GIO40784.1"/>
    <property type="molecule type" value="Genomic_DNA"/>
</dbReference>
<protein>
    <submittedName>
        <fullName evidence="2">Uncharacterized protein</fullName>
    </submittedName>
</protein>
<organism evidence="2 3">
    <name type="scientific">Paenibacillus apis</name>
    <dbReference type="NCBI Taxonomy" id="1792174"/>
    <lineage>
        <taxon>Bacteria</taxon>
        <taxon>Bacillati</taxon>
        <taxon>Bacillota</taxon>
        <taxon>Bacilli</taxon>
        <taxon>Bacillales</taxon>
        <taxon>Paenibacillaceae</taxon>
        <taxon>Paenibacillus</taxon>
    </lineage>
</organism>
<evidence type="ECO:0000313" key="3">
    <source>
        <dbReference type="Proteomes" id="UP000678895"/>
    </source>
</evidence>
<sequence length="141" mass="16199">MNEFLKEHTLLVDIIGLISYIVLGLFLKVSERRIHNLISASSVTILGLVLWLLIFLIYILNMNNGKEFSFVGPEVIWLFYLPYVHGSYYISLQMGNFNNGYLFGCILLLNNFAITLLIYLTIKIKHRLKNNKVRASQGPFG</sequence>
<feature type="transmembrane region" description="Helical" evidence="1">
    <location>
        <begin position="101"/>
        <end position="122"/>
    </location>
</feature>
<dbReference type="Proteomes" id="UP000678895">
    <property type="component" value="Unassembled WGS sequence"/>
</dbReference>
<keyword evidence="3" id="KW-1185">Reference proteome</keyword>
<keyword evidence="1" id="KW-0812">Transmembrane</keyword>
<dbReference type="AlphaFoldDB" id="A0A919XZ86"/>
<proteinExistence type="predicted"/>